<keyword evidence="3" id="KW-0235">DNA replication</keyword>
<evidence type="ECO:0000259" key="8">
    <source>
        <dbReference type="Pfam" id="PF14630"/>
    </source>
</evidence>
<evidence type="ECO:0008006" key="12">
    <source>
        <dbReference type="Google" id="ProtNLM"/>
    </source>
</evidence>
<dbReference type="InterPro" id="IPR027417">
    <property type="entry name" value="P-loop_NTPase"/>
</dbReference>
<evidence type="ECO:0000256" key="4">
    <source>
        <dbReference type="ARBA" id="ARBA00022741"/>
    </source>
</evidence>
<gene>
    <name evidence="10" type="ORF">GOMPHAMPRED_004636</name>
</gene>
<dbReference type="InterPro" id="IPR041664">
    <property type="entry name" value="AAA_16"/>
</dbReference>
<evidence type="ECO:0000256" key="5">
    <source>
        <dbReference type="ARBA" id="ARBA00022840"/>
    </source>
</evidence>
<dbReference type="AlphaFoldDB" id="A0A8H3FQS4"/>
<dbReference type="Proteomes" id="UP000664169">
    <property type="component" value="Unassembled WGS sequence"/>
</dbReference>
<keyword evidence="6" id="KW-0539">Nucleus</keyword>
<protein>
    <recommendedName>
        <fullName evidence="12">Orc1-like AAA ATPase domain-containing protein</fullName>
    </recommendedName>
</protein>
<dbReference type="Gene3D" id="3.40.50.300">
    <property type="entry name" value="P-loop containing nucleotide triphosphate hydrolases"/>
    <property type="match status" value="1"/>
</dbReference>
<evidence type="ECO:0000313" key="11">
    <source>
        <dbReference type="Proteomes" id="UP000664169"/>
    </source>
</evidence>
<organism evidence="10 11">
    <name type="scientific">Gomphillus americanus</name>
    <dbReference type="NCBI Taxonomy" id="1940652"/>
    <lineage>
        <taxon>Eukaryota</taxon>
        <taxon>Fungi</taxon>
        <taxon>Dikarya</taxon>
        <taxon>Ascomycota</taxon>
        <taxon>Pezizomycotina</taxon>
        <taxon>Lecanoromycetes</taxon>
        <taxon>OSLEUM clade</taxon>
        <taxon>Ostropomycetidae</taxon>
        <taxon>Ostropales</taxon>
        <taxon>Graphidaceae</taxon>
        <taxon>Gomphilloideae</taxon>
        <taxon>Gomphillus</taxon>
    </lineage>
</organism>
<dbReference type="GO" id="GO:0006270">
    <property type="term" value="P:DNA replication initiation"/>
    <property type="evidence" value="ECO:0007669"/>
    <property type="project" value="TreeGrafter"/>
</dbReference>
<dbReference type="GO" id="GO:0005664">
    <property type="term" value="C:nuclear origin of replication recognition complex"/>
    <property type="evidence" value="ECO:0007669"/>
    <property type="project" value="TreeGrafter"/>
</dbReference>
<dbReference type="EMBL" id="CAJPDQ010000029">
    <property type="protein sequence ID" value="CAF9928260.1"/>
    <property type="molecule type" value="Genomic_DNA"/>
</dbReference>
<dbReference type="InterPro" id="IPR047088">
    <property type="entry name" value="ORC5_C"/>
</dbReference>
<dbReference type="InterPro" id="IPR020796">
    <property type="entry name" value="ORC5"/>
</dbReference>
<dbReference type="OrthoDB" id="365981at2759"/>
<sequence>MLPEHLLQYLNEQILCRQAQILQLASILDPGYPSPPVIIVHGTVATGKTLTTNSILQALNLSHTVTKVRECITTRHLLERTVLGVKNTIETRTSREFNEIDGRCENLAGLAVALERLLLDNRLSNEKFVIVFDGIDKLRDSHGQPTLFPGLVRLGEIVSRTSPYYDIHPDVLQIRNLTIVLIMTSPLPRSLHRPGLPHIHFTPYDRASALKILSMAPMNIYTSAQVEKMDEQQQLAADEDDAWLWGKYVGVIWDSLGKTAARDIVSLKNLCKKLWVPFVSHIRDGTYGPRDFAKLVVRTREIFRDESVLIDNLTISYPSSESKEGNEMKKKNVKASQDLSYYTKHLLLAAYLASYNPSRSDQVMFTRLHERKKKKIAARKNPTTGTKDGTIAAVSKHRRISRLLLGPQPFSTERLLAIFHAILPDKAPAGNADVLCQIATLVSLRMLVKATAGSGSDSMGGTLDGSGKWRINMGWEYIQQLGKRVGIDMVEFVVE</sequence>
<feature type="domain" description="ORC5 lid" evidence="9">
    <location>
        <begin position="245"/>
        <end position="304"/>
    </location>
</feature>
<evidence type="ECO:0000256" key="6">
    <source>
        <dbReference type="ARBA" id="ARBA00023242"/>
    </source>
</evidence>
<keyword evidence="4" id="KW-0547">Nucleotide-binding</keyword>
<feature type="domain" description="Orc1-like AAA ATPase" evidence="7">
    <location>
        <begin position="14"/>
        <end position="156"/>
    </location>
</feature>
<dbReference type="Pfam" id="PF21639">
    <property type="entry name" value="ORC5_lid"/>
    <property type="match status" value="1"/>
</dbReference>
<proteinExistence type="inferred from homology"/>
<dbReference type="Pfam" id="PF13191">
    <property type="entry name" value="AAA_16"/>
    <property type="match status" value="1"/>
</dbReference>
<dbReference type="Pfam" id="PF14630">
    <property type="entry name" value="ORC5_C"/>
    <property type="match status" value="1"/>
</dbReference>
<dbReference type="PANTHER" id="PTHR12705:SF0">
    <property type="entry name" value="ORIGIN RECOGNITION COMPLEX SUBUNIT 5"/>
    <property type="match status" value="1"/>
</dbReference>
<name>A0A8H3FQS4_9LECA</name>
<evidence type="ECO:0000259" key="7">
    <source>
        <dbReference type="Pfam" id="PF13191"/>
    </source>
</evidence>
<evidence type="ECO:0000256" key="3">
    <source>
        <dbReference type="ARBA" id="ARBA00022705"/>
    </source>
</evidence>
<keyword evidence="5" id="KW-0067">ATP-binding</keyword>
<dbReference type="Gene3D" id="1.10.8.60">
    <property type="match status" value="1"/>
</dbReference>
<evidence type="ECO:0000256" key="1">
    <source>
        <dbReference type="ARBA" id="ARBA00004123"/>
    </source>
</evidence>
<comment type="subcellular location">
    <subcellularLocation>
        <location evidence="1">Nucleus</location>
    </subcellularLocation>
</comment>
<comment type="similarity">
    <text evidence="2">Belongs to the ORC5 family.</text>
</comment>
<dbReference type="PANTHER" id="PTHR12705">
    <property type="entry name" value="ORIGIN RECOGNITION COMPLEX SUBUNIT 5"/>
    <property type="match status" value="1"/>
</dbReference>
<accession>A0A8H3FQS4</accession>
<reference evidence="10" key="1">
    <citation type="submission" date="2021-03" db="EMBL/GenBank/DDBJ databases">
        <authorList>
            <person name="Tagirdzhanova G."/>
        </authorList>
    </citation>
    <scope>NUCLEOTIDE SEQUENCE</scope>
</reference>
<dbReference type="SUPFAM" id="SSF52540">
    <property type="entry name" value="P-loop containing nucleoside triphosphate hydrolases"/>
    <property type="match status" value="1"/>
</dbReference>
<dbReference type="GO" id="GO:0003688">
    <property type="term" value="F:DNA replication origin binding"/>
    <property type="evidence" value="ECO:0007669"/>
    <property type="project" value="TreeGrafter"/>
</dbReference>
<evidence type="ECO:0000313" key="10">
    <source>
        <dbReference type="EMBL" id="CAF9928260.1"/>
    </source>
</evidence>
<dbReference type="InterPro" id="IPR048866">
    <property type="entry name" value="ORC5_lid"/>
</dbReference>
<feature type="domain" description="Origin recognition complex subunit 5 C-terminal" evidence="8">
    <location>
        <begin position="339"/>
        <end position="492"/>
    </location>
</feature>
<keyword evidence="11" id="KW-1185">Reference proteome</keyword>
<comment type="caution">
    <text evidence="10">The sequence shown here is derived from an EMBL/GenBank/DDBJ whole genome shotgun (WGS) entry which is preliminary data.</text>
</comment>
<evidence type="ECO:0000259" key="9">
    <source>
        <dbReference type="Pfam" id="PF21639"/>
    </source>
</evidence>
<evidence type="ECO:0000256" key="2">
    <source>
        <dbReference type="ARBA" id="ARBA00006269"/>
    </source>
</evidence>